<name>A0A0C9YIL3_9AGAM</name>
<feature type="non-terminal residue" evidence="1">
    <location>
        <position position="1"/>
    </location>
</feature>
<feature type="non-terminal residue" evidence="1">
    <location>
        <position position="278"/>
    </location>
</feature>
<keyword evidence="2" id="KW-1185">Reference proteome</keyword>
<organism evidence="1 2">
    <name type="scientific">Pisolithus microcarpus 441</name>
    <dbReference type="NCBI Taxonomy" id="765257"/>
    <lineage>
        <taxon>Eukaryota</taxon>
        <taxon>Fungi</taxon>
        <taxon>Dikarya</taxon>
        <taxon>Basidiomycota</taxon>
        <taxon>Agaricomycotina</taxon>
        <taxon>Agaricomycetes</taxon>
        <taxon>Agaricomycetidae</taxon>
        <taxon>Boletales</taxon>
        <taxon>Sclerodermatineae</taxon>
        <taxon>Pisolithaceae</taxon>
        <taxon>Pisolithus</taxon>
    </lineage>
</organism>
<proteinExistence type="predicted"/>
<evidence type="ECO:0000313" key="2">
    <source>
        <dbReference type="Proteomes" id="UP000054018"/>
    </source>
</evidence>
<dbReference type="OrthoDB" id="2687078at2759"/>
<accession>A0A0C9YIL3</accession>
<gene>
    <name evidence="1" type="ORF">PISMIDRAFT_118584</name>
</gene>
<dbReference type="EMBL" id="KN833984">
    <property type="protein sequence ID" value="KIK13619.1"/>
    <property type="molecule type" value="Genomic_DNA"/>
</dbReference>
<protein>
    <submittedName>
        <fullName evidence="1">Uncharacterized protein</fullName>
    </submittedName>
</protein>
<sequence length="278" mass="31353">QATAHALLRHNMHADGAHFQSRVKDGLHPAYIGFNPSMTDNKVRTLSNEELVGAALEDVFNAVTMQDHLDGGITVMLHCARVKSTSMQMADEVTVDLYVTPRELHKSPEHIGSDIMVLVQAFCQEFALPHFQCFNKHCNLEIITPPTNTCKIFIYHYSQLFARQLDQCRWATISAIPHIPHQQPHSVHPPLRVTEQTLSTTELPAHSTPIFSTNPTIFGLMLISIRPNTDAVLDCFKISDRVLLQLQKLISTARSSRWEAVLRSPQWNLTYEQAVNIS</sequence>
<reference evidence="2" key="2">
    <citation type="submission" date="2015-01" db="EMBL/GenBank/DDBJ databases">
        <title>Evolutionary Origins and Diversification of the Mycorrhizal Mutualists.</title>
        <authorList>
            <consortium name="DOE Joint Genome Institute"/>
            <consortium name="Mycorrhizal Genomics Consortium"/>
            <person name="Kohler A."/>
            <person name="Kuo A."/>
            <person name="Nagy L.G."/>
            <person name="Floudas D."/>
            <person name="Copeland A."/>
            <person name="Barry K.W."/>
            <person name="Cichocki N."/>
            <person name="Veneault-Fourrey C."/>
            <person name="LaButti K."/>
            <person name="Lindquist E.A."/>
            <person name="Lipzen A."/>
            <person name="Lundell T."/>
            <person name="Morin E."/>
            <person name="Murat C."/>
            <person name="Riley R."/>
            <person name="Ohm R."/>
            <person name="Sun H."/>
            <person name="Tunlid A."/>
            <person name="Henrissat B."/>
            <person name="Grigoriev I.V."/>
            <person name="Hibbett D.S."/>
            <person name="Martin F."/>
        </authorList>
    </citation>
    <scope>NUCLEOTIDE SEQUENCE [LARGE SCALE GENOMIC DNA]</scope>
    <source>
        <strain evidence="2">441</strain>
    </source>
</reference>
<dbReference type="AlphaFoldDB" id="A0A0C9YIL3"/>
<dbReference type="HOGENOM" id="CLU_014768_1_0_1"/>
<evidence type="ECO:0000313" key="1">
    <source>
        <dbReference type="EMBL" id="KIK13619.1"/>
    </source>
</evidence>
<reference evidence="1 2" key="1">
    <citation type="submission" date="2014-04" db="EMBL/GenBank/DDBJ databases">
        <authorList>
            <consortium name="DOE Joint Genome Institute"/>
            <person name="Kuo A."/>
            <person name="Kohler A."/>
            <person name="Costa M.D."/>
            <person name="Nagy L.G."/>
            <person name="Floudas D."/>
            <person name="Copeland A."/>
            <person name="Barry K.W."/>
            <person name="Cichocki N."/>
            <person name="Veneault-Fourrey C."/>
            <person name="LaButti K."/>
            <person name="Lindquist E.A."/>
            <person name="Lipzen A."/>
            <person name="Lundell T."/>
            <person name="Morin E."/>
            <person name="Murat C."/>
            <person name="Sun H."/>
            <person name="Tunlid A."/>
            <person name="Henrissat B."/>
            <person name="Grigoriev I.V."/>
            <person name="Hibbett D.S."/>
            <person name="Martin F."/>
            <person name="Nordberg H.P."/>
            <person name="Cantor M.N."/>
            <person name="Hua S.X."/>
        </authorList>
    </citation>
    <scope>NUCLEOTIDE SEQUENCE [LARGE SCALE GENOMIC DNA]</scope>
    <source>
        <strain evidence="1 2">441</strain>
    </source>
</reference>
<dbReference type="Proteomes" id="UP000054018">
    <property type="component" value="Unassembled WGS sequence"/>
</dbReference>